<evidence type="ECO:0000313" key="1">
    <source>
        <dbReference type="EMBL" id="SDP54590.1"/>
    </source>
</evidence>
<sequence length="206" mass="23624">MKNPLRYQVSEYDCGPTSLLNAVSFLFEREEIQPEILRNIMLYSLDCYGKSGVQGQNGTSRMAMMFLSRWLSGAGEAGLLPIECQYLSGKQVYLGENSLVTDALCRSGAVVMRLHMDGEHYVLLTGREGERIYLFDPYYMEENPFGPEIELDLQHPLKYNRIVPFACFNREGTQPYSLGKVEEREAVLLFDTRTKLTAERTIEYFI</sequence>
<gene>
    <name evidence="1" type="ORF">SAMN05216366_12438</name>
</gene>
<dbReference type="EMBL" id="FNJQ01000024">
    <property type="protein sequence ID" value="SDP54590.1"/>
    <property type="molecule type" value="Genomic_DNA"/>
</dbReference>
<accession>A0A1H0TLL8</accession>
<protein>
    <recommendedName>
        <fullName evidence="3">Peptidase C39</fullName>
    </recommendedName>
</protein>
<dbReference type="RefSeq" id="WP_074572872.1">
    <property type="nucleotide sequence ID" value="NZ_FNJQ01000024.1"/>
</dbReference>
<reference evidence="1 2" key="1">
    <citation type="submission" date="2016-10" db="EMBL/GenBank/DDBJ databases">
        <authorList>
            <person name="de Groot N.N."/>
        </authorList>
    </citation>
    <scope>NUCLEOTIDE SEQUENCE [LARGE SCALE GENOMIC DNA]</scope>
    <source>
        <strain evidence="1 2">S137</strain>
    </source>
</reference>
<evidence type="ECO:0008006" key="3">
    <source>
        <dbReference type="Google" id="ProtNLM"/>
    </source>
</evidence>
<dbReference type="Proteomes" id="UP000182412">
    <property type="component" value="Unassembled WGS sequence"/>
</dbReference>
<proteinExistence type="predicted"/>
<dbReference type="OrthoDB" id="5416005at2"/>
<name>A0A1H0TLL8_SELRU</name>
<evidence type="ECO:0000313" key="2">
    <source>
        <dbReference type="Proteomes" id="UP000182412"/>
    </source>
</evidence>
<dbReference type="AlphaFoldDB" id="A0A1H0TLL8"/>
<organism evidence="1 2">
    <name type="scientific">Selenomonas ruminantium</name>
    <dbReference type="NCBI Taxonomy" id="971"/>
    <lineage>
        <taxon>Bacteria</taxon>
        <taxon>Bacillati</taxon>
        <taxon>Bacillota</taxon>
        <taxon>Negativicutes</taxon>
        <taxon>Selenomonadales</taxon>
        <taxon>Selenomonadaceae</taxon>
        <taxon>Selenomonas</taxon>
    </lineage>
</organism>